<reference evidence="1" key="1">
    <citation type="submission" date="2020-03" db="EMBL/GenBank/DDBJ databases">
        <title>The deep terrestrial virosphere.</title>
        <authorList>
            <person name="Holmfeldt K."/>
            <person name="Nilsson E."/>
            <person name="Simone D."/>
            <person name="Lopez-Fernandez M."/>
            <person name="Wu X."/>
            <person name="de Brujin I."/>
            <person name="Lundin D."/>
            <person name="Andersson A."/>
            <person name="Bertilsson S."/>
            <person name="Dopson M."/>
        </authorList>
    </citation>
    <scope>NUCLEOTIDE SEQUENCE</scope>
    <source>
        <strain evidence="1">TM448A00064</strain>
        <strain evidence="2">TM448B00061</strain>
    </source>
</reference>
<dbReference type="AlphaFoldDB" id="A0A6H1Z8K2"/>
<evidence type="ECO:0000313" key="2">
    <source>
        <dbReference type="EMBL" id="QJH93427.1"/>
    </source>
</evidence>
<sequence length="383" mass="42174">MYHLYTIHELLALRDSGDRWLVKNMIPWPGRTLCHGYGSTYKSTVMFDAALSIASGGALLENWGVTKSGPVIILSAEGDIFSNRDRLMMHMRPRDLDPAKVDLHYGQESILVDIPEGRQQLIGLIEHVKPVLLVIDPFVSFFSGDENAVREVKLFLNQGLDPLIAKYNMSCVVIHHSRKDGEIRGSTALQAWADSVLRFDVAAETKLPGLPEPVDVLSVKCTKQRNGGKKGQLFSAVPFIDEESSMISWGLYTDPTAAAVGRAHLKMAILRALKAAPEPMTKSQLKDQLNVSFERISDAADELIASELVSQTSTQRSTSGNGSRGRTVGALVLKRQFTVDQVCKVLRRRKATPEDAALLAGFEHNVAFRVPAGISRLRIPTDC</sequence>
<dbReference type="Gene3D" id="3.40.50.300">
    <property type="entry name" value="P-loop containing nucleotide triphosphate hydrolases"/>
    <property type="match status" value="1"/>
</dbReference>
<evidence type="ECO:0000313" key="1">
    <source>
        <dbReference type="EMBL" id="QJA43858.1"/>
    </source>
</evidence>
<dbReference type="EMBL" id="MT143971">
    <property type="protein sequence ID" value="QJA43858.1"/>
    <property type="molecule type" value="Genomic_DNA"/>
</dbReference>
<dbReference type="Pfam" id="PF13481">
    <property type="entry name" value="AAA_25"/>
    <property type="match status" value="1"/>
</dbReference>
<dbReference type="Gene3D" id="1.10.10.10">
    <property type="entry name" value="Winged helix-like DNA-binding domain superfamily/Winged helix DNA-binding domain"/>
    <property type="match status" value="1"/>
</dbReference>
<name>A0A6H1Z8K2_9ZZZZ</name>
<gene>
    <name evidence="1" type="ORF">TM448A00064_0037</name>
    <name evidence="2" type="ORF">TM448B00061_0047</name>
</gene>
<protein>
    <submittedName>
        <fullName evidence="1">Putative ATPase domain containing protein</fullName>
    </submittedName>
</protein>
<dbReference type="InterPro" id="IPR036388">
    <property type="entry name" value="WH-like_DNA-bd_sf"/>
</dbReference>
<proteinExistence type="predicted"/>
<dbReference type="InterPro" id="IPR027417">
    <property type="entry name" value="P-loop_NTPase"/>
</dbReference>
<organism evidence="1">
    <name type="scientific">viral metagenome</name>
    <dbReference type="NCBI Taxonomy" id="1070528"/>
    <lineage>
        <taxon>unclassified sequences</taxon>
        <taxon>metagenomes</taxon>
        <taxon>organismal metagenomes</taxon>
    </lineage>
</organism>
<dbReference type="SUPFAM" id="SSF52540">
    <property type="entry name" value="P-loop containing nucleoside triphosphate hydrolases"/>
    <property type="match status" value="1"/>
</dbReference>
<dbReference type="EMBL" id="MT144588">
    <property type="protein sequence ID" value="QJH93427.1"/>
    <property type="molecule type" value="Genomic_DNA"/>
</dbReference>
<accession>A0A6H1Z8K2</accession>